<evidence type="ECO:0000313" key="3">
    <source>
        <dbReference type="EMBL" id="RHA75102.1"/>
    </source>
</evidence>
<dbReference type="Gene3D" id="3.60.40.10">
    <property type="entry name" value="PPM-type phosphatase domain"/>
    <property type="match status" value="1"/>
</dbReference>
<dbReference type="Proteomes" id="UP000285740">
    <property type="component" value="Unassembled WGS sequence"/>
</dbReference>
<evidence type="ECO:0000313" key="4">
    <source>
        <dbReference type="Proteomes" id="UP000285740"/>
    </source>
</evidence>
<dbReference type="Pfam" id="PF13672">
    <property type="entry name" value="PP2C_2"/>
    <property type="match status" value="1"/>
</dbReference>
<dbReference type="AlphaFoldDB" id="A0A413SZ37"/>
<proteinExistence type="predicted"/>
<feature type="compositionally biased region" description="Polar residues" evidence="1">
    <location>
        <begin position="344"/>
        <end position="361"/>
    </location>
</feature>
<evidence type="ECO:0000256" key="1">
    <source>
        <dbReference type="SAM" id="MobiDB-lite"/>
    </source>
</evidence>
<sequence length="405" mass="44761">MEKCMINYGFSIKGKSHSTRNMACQDANKVIQLNNGCSVGLVADGVGSAKSSDIGAKIAVEKAGEYCSENINSGMNLDQQLQVLKDSFSYALNSINQYATENNAQIEDFDTTLSGAIYDGQSIAYGHAGDGGIVVKKNDGTMDIITEQQQGENKQYVKPLRAGEGSWSFGKLDNNIASVMLVTDGILNELISPFLLNATDSVAKATGQKKVYNSAAEFLMNPDCVMNNKSFNNPKNILESFLDGDMDRNVFSNCLKNGYSKFFDENLTKRLCDGMAKYSYPIWALDQITDDKTVVCMMNEQAKVSCQPPAFYSEPDWQGLKTTYEKMVHPEKFVNEQPKKDLESTQQINTDNNVKKQSQNKPKSEDNAKKQSDNNKNKTKKTKKTKTKKTRGRSKKSRGGISTPA</sequence>
<accession>A0A413SZ37</accession>
<feature type="compositionally biased region" description="Basic and acidic residues" evidence="1">
    <location>
        <begin position="362"/>
        <end position="376"/>
    </location>
</feature>
<comment type="caution">
    <text evidence="3">The sequence shown here is derived from an EMBL/GenBank/DDBJ whole genome shotgun (WGS) entry which is preliminary data.</text>
</comment>
<evidence type="ECO:0000259" key="2">
    <source>
        <dbReference type="Pfam" id="PF13672"/>
    </source>
</evidence>
<dbReference type="EMBL" id="QSFV01000065">
    <property type="protein sequence ID" value="RHA75102.1"/>
    <property type="molecule type" value="Genomic_DNA"/>
</dbReference>
<protein>
    <submittedName>
        <fullName evidence="3">Protein phosphatase 2C domain-containing protein</fullName>
    </submittedName>
</protein>
<dbReference type="SUPFAM" id="SSF81606">
    <property type="entry name" value="PP2C-like"/>
    <property type="match status" value="1"/>
</dbReference>
<feature type="compositionally biased region" description="Basic and acidic residues" evidence="1">
    <location>
        <begin position="331"/>
        <end position="343"/>
    </location>
</feature>
<reference evidence="3 4" key="1">
    <citation type="submission" date="2018-08" db="EMBL/GenBank/DDBJ databases">
        <title>A genome reference for cultivated species of the human gut microbiota.</title>
        <authorList>
            <person name="Zou Y."/>
            <person name="Xue W."/>
            <person name="Luo G."/>
        </authorList>
    </citation>
    <scope>NUCLEOTIDE SEQUENCE [LARGE SCALE GENOMIC DNA]</scope>
    <source>
        <strain evidence="3 4">AM42-30</strain>
    </source>
</reference>
<feature type="domain" description="PPM-type phosphatase" evidence="2">
    <location>
        <begin position="14"/>
        <end position="211"/>
    </location>
</feature>
<feature type="compositionally biased region" description="Basic residues" evidence="1">
    <location>
        <begin position="377"/>
        <end position="398"/>
    </location>
</feature>
<name>A0A413SZ37_9FIRM</name>
<feature type="region of interest" description="Disordered" evidence="1">
    <location>
        <begin position="331"/>
        <end position="405"/>
    </location>
</feature>
<gene>
    <name evidence="3" type="ORF">DW918_11610</name>
</gene>
<dbReference type="InterPro" id="IPR001932">
    <property type="entry name" value="PPM-type_phosphatase-like_dom"/>
</dbReference>
<dbReference type="InterPro" id="IPR036457">
    <property type="entry name" value="PPM-type-like_dom_sf"/>
</dbReference>
<organism evidence="3 4">
    <name type="scientific">Eubacterium ventriosum</name>
    <dbReference type="NCBI Taxonomy" id="39496"/>
    <lineage>
        <taxon>Bacteria</taxon>
        <taxon>Bacillati</taxon>
        <taxon>Bacillota</taxon>
        <taxon>Clostridia</taxon>
        <taxon>Eubacteriales</taxon>
        <taxon>Eubacteriaceae</taxon>
        <taxon>Eubacterium</taxon>
    </lineage>
</organism>